<dbReference type="InParanoid" id="A0A1D6NYQ7"/>
<dbReference type="PANTHER" id="PTHR33170:SF34">
    <property type="entry name" value="OS05G0102200 PROTEIN"/>
    <property type="match status" value="1"/>
</dbReference>
<feature type="region of interest" description="Disordered" evidence="1">
    <location>
        <begin position="306"/>
        <end position="329"/>
    </location>
</feature>
<dbReference type="AlphaFoldDB" id="A0A1D6NYQ7"/>
<evidence type="ECO:0000313" key="2">
    <source>
        <dbReference type="EMBL" id="AQL03107.1"/>
    </source>
</evidence>
<gene>
    <name evidence="2" type="ORF">ZEAMMB73_Zm00001d045752</name>
</gene>
<protein>
    <recommendedName>
        <fullName evidence="3">DUF4283 domain-containing protein</fullName>
    </recommendedName>
</protein>
<feature type="compositionally biased region" description="Basic residues" evidence="1">
    <location>
        <begin position="313"/>
        <end position="329"/>
    </location>
</feature>
<reference evidence="2" key="1">
    <citation type="submission" date="2015-12" db="EMBL/GenBank/DDBJ databases">
        <title>Update maize B73 reference genome by single molecule sequencing technologies.</title>
        <authorList>
            <consortium name="Maize Genome Sequencing Project"/>
            <person name="Ware D."/>
        </authorList>
    </citation>
    <scope>NUCLEOTIDE SEQUENCE</scope>
    <source>
        <tissue evidence="2">Seedling</tissue>
    </source>
</reference>
<sequence>MLDELTNFTELKMKISGVKIVVTAWTSQAMAKSRLHSVWIKAKNVPEELLNYQAICEMGSVLGAVEEVDLASLKSNDTVEKVETEGWNEEEASMRKRSSVDLQPNEFGLGDKGGKNPKVISKKVGSDEDLLSSQELNNFVKGMGVEIADDKELEMDEGELLKFQVEQQTVKDNKGKAKLVDQVEGTRKSSRLEGNEDIRITDKAINRAEAKDAFLNKGNNSNPFSILNSKNSLLIDIANKLGVNLGKGDNERLDNLEMIKCLDEERARAIMPVVSTDDIDNKLVGNLVENEDPSIMDRIVQEMIESESEGEKTKHRRRRKKYRKRKNIL</sequence>
<dbReference type="PANTHER" id="PTHR33170">
    <property type="entry name" value="DUF4283 DOMAIN-CONTAINING PROTEIN-RELATED"/>
    <property type="match status" value="1"/>
</dbReference>
<evidence type="ECO:0008006" key="3">
    <source>
        <dbReference type="Google" id="ProtNLM"/>
    </source>
</evidence>
<organism evidence="2">
    <name type="scientific">Zea mays</name>
    <name type="common">Maize</name>
    <dbReference type="NCBI Taxonomy" id="4577"/>
    <lineage>
        <taxon>Eukaryota</taxon>
        <taxon>Viridiplantae</taxon>
        <taxon>Streptophyta</taxon>
        <taxon>Embryophyta</taxon>
        <taxon>Tracheophyta</taxon>
        <taxon>Spermatophyta</taxon>
        <taxon>Magnoliopsida</taxon>
        <taxon>Liliopsida</taxon>
        <taxon>Poales</taxon>
        <taxon>Poaceae</taxon>
        <taxon>PACMAD clade</taxon>
        <taxon>Panicoideae</taxon>
        <taxon>Andropogonodae</taxon>
        <taxon>Andropogoneae</taxon>
        <taxon>Tripsacinae</taxon>
        <taxon>Zea</taxon>
    </lineage>
</organism>
<dbReference type="EMBL" id="CM000785">
    <property type="protein sequence ID" value="AQL03107.1"/>
    <property type="molecule type" value="Genomic_DNA"/>
</dbReference>
<evidence type="ECO:0000256" key="1">
    <source>
        <dbReference type="SAM" id="MobiDB-lite"/>
    </source>
</evidence>
<proteinExistence type="predicted"/>
<accession>A0A1D6NYQ7</accession>
<name>A0A1D6NYQ7_MAIZE</name>
<feature type="region of interest" description="Disordered" evidence="1">
    <location>
        <begin position="86"/>
        <end position="118"/>
    </location>
</feature>
<dbReference type="FunCoup" id="A0A1D6NYQ7">
    <property type="interactions" value="588"/>
</dbReference>